<dbReference type="EMBL" id="BMYP01000002">
    <property type="protein sequence ID" value="GHD70912.1"/>
    <property type="molecule type" value="Genomic_DNA"/>
</dbReference>
<feature type="domain" description="HTH cro/C1-type" evidence="1">
    <location>
        <begin position="23"/>
        <end position="81"/>
    </location>
</feature>
<dbReference type="Gene3D" id="1.10.260.40">
    <property type="entry name" value="lambda repressor-like DNA-binding domains"/>
    <property type="match status" value="1"/>
</dbReference>
<sequence>MCPTIEAIIMQAANKKGKRLRVALKNTLRNKGESISGLAAQLGISQSYLSQLLNGDKPIDGIDDDLMRKFAAYLEVPGVAGFIMAERLSAADFLAPFPSMAERLREAMTPVSQSPAAIESGVDEGALEALPEKMKLLLVLLCQKAYGVELLNNPKGWWFGGGRYV</sequence>
<evidence type="ECO:0000259" key="1">
    <source>
        <dbReference type="SMART" id="SM00530"/>
    </source>
</evidence>
<protein>
    <recommendedName>
        <fullName evidence="1">HTH cro/C1-type domain-containing protein</fullName>
    </recommendedName>
</protein>
<dbReference type="CDD" id="cd00093">
    <property type="entry name" value="HTH_XRE"/>
    <property type="match status" value="1"/>
</dbReference>
<dbReference type="InterPro" id="IPR001387">
    <property type="entry name" value="Cro/C1-type_HTH"/>
</dbReference>
<dbReference type="Pfam" id="PF01381">
    <property type="entry name" value="HTH_3"/>
    <property type="match status" value="1"/>
</dbReference>
<evidence type="ECO:0000313" key="3">
    <source>
        <dbReference type="Proteomes" id="UP000662678"/>
    </source>
</evidence>
<comment type="caution">
    <text evidence="2">The sequence shown here is derived from an EMBL/GenBank/DDBJ whole genome shotgun (WGS) entry which is preliminary data.</text>
</comment>
<organism evidence="2 3">
    <name type="scientific">Vogesella fluminis</name>
    <dbReference type="NCBI Taxonomy" id="1069161"/>
    <lineage>
        <taxon>Bacteria</taxon>
        <taxon>Pseudomonadati</taxon>
        <taxon>Pseudomonadota</taxon>
        <taxon>Betaproteobacteria</taxon>
        <taxon>Neisseriales</taxon>
        <taxon>Chromobacteriaceae</taxon>
        <taxon>Vogesella</taxon>
    </lineage>
</organism>
<name>A0ABQ3H500_9NEIS</name>
<keyword evidence="3" id="KW-1185">Reference proteome</keyword>
<gene>
    <name evidence="2" type="ORF">GCM10011419_01860</name>
</gene>
<evidence type="ECO:0000313" key="2">
    <source>
        <dbReference type="EMBL" id="GHD70912.1"/>
    </source>
</evidence>
<accession>A0ABQ3H500</accession>
<reference evidence="3" key="1">
    <citation type="journal article" date="2019" name="Int. J. Syst. Evol. Microbiol.">
        <title>The Global Catalogue of Microorganisms (GCM) 10K type strain sequencing project: providing services to taxonomists for standard genome sequencing and annotation.</title>
        <authorList>
            <consortium name="The Broad Institute Genomics Platform"/>
            <consortium name="The Broad Institute Genome Sequencing Center for Infectious Disease"/>
            <person name="Wu L."/>
            <person name="Ma J."/>
        </authorList>
    </citation>
    <scope>NUCLEOTIDE SEQUENCE [LARGE SCALE GENOMIC DNA]</scope>
    <source>
        <strain evidence="3">KCTC 23713</strain>
    </source>
</reference>
<dbReference type="RefSeq" id="WP_189351768.1">
    <property type="nucleotide sequence ID" value="NZ_BMYP01000002.1"/>
</dbReference>
<dbReference type="InterPro" id="IPR010982">
    <property type="entry name" value="Lambda_DNA-bd_dom_sf"/>
</dbReference>
<dbReference type="SMART" id="SM00530">
    <property type="entry name" value="HTH_XRE"/>
    <property type="match status" value="1"/>
</dbReference>
<dbReference type="Proteomes" id="UP000662678">
    <property type="component" value="Unassembled WGS sequence"/>
</dbReference>
<dbReference type="SUPFAM" id="SSF47413">
    <property type="entry name" value="lambda repressor-like DNA-binding domains"/>
    <property type="match status" value="1"/>
</dbReference>
<proteinExistence type="predicted"/>